<dbReference type="CDD" id="cd09749">
    <property type="entry name" value="Cmr5_III-B"/>
    <property type="match status" value="1"/>
</dbReference>
<comment type="subcellular location">
    <subcellularLocation>
        <location evidence="1">Cytoplasm</location>
    </subcellularLocation>
</comment>
<sequence length="132" mass="14446">MQTIQQQRAKYALAQVQQALSRKVSQKEYKSYAASLPAMIHMNGLGQAAAFFKSKGAKGDPHGELYDLLSEWLCMAGQPYAGCKDLLDGVISRDMHAYRLAQAEALALMDWVKKFAKAFMNEGETTQPGGGA</sequence>
<dbReference type="GO" id="GO:0005737">
    <property type="term" value="C:cytoplasm"/>
    <property type="evidence" value="ECO:0007669"/>
    <property type="project" value="UniProtKB-SubCell"/>
</dbReference>
<evidence type="ECO:0000256" key="4">
    <source>
        <dbReference type="ARBA" id="ARBA00023118"/>
    </source>
</evidence>
<dbReference type="Pfam" id="PF09701">
    <property type="entry name" value="Cas_Cmr5"/>
    <property type="match status" value="1"/>
</dbReference>
<dbReference type="Gene3D" id="1.10.520.30">
    <property type="entry name" value="AF1862-like domain"/>
    <property type="match status" value="1"/>
</dbReference>
<evidence type="ECO:0000256" key="5">
    <source>
        <dbReference type="ARBA" id="ARBA00030001"/>
    </source>
</evidence>
<keyword evidence="3" id="KW-0963">Cytoplasm</keyword>
<dbReference type="InterPro" id="IPR023101">
    <property type="entry name" value="AF1862-like_dom_sf"/>
</dbReference>
<gene>
    <name evidence="6" type="ORF">A9404_04050</name>
</gene>
<keyword evidence="7" id="KW-1185">Reference proteome</keyword>
<dbReference type="STRING" id="1860122.A9404_04050"/>
<protein>
    <recommendedName>
        <fullName evidence="5">CRISPR type III-B/RAMP module-associated protein Cmr5</fullName>
    </recommendedName>
</protein>
<dbReference type="RefSeq" id="WP_066098902.1">
    <property type="nucleotide sequence ID" value="NZ_CP016027.1"/>
</dbReference>
<evidence type="ECO:0000256" key="1">
    <source>
        <dbReference type="ARBA" id="ARBA00004496"/>
    </source>
</evidence>
<proteinExistence type="inferred from homology"/>
<reference evidence="6 7" key="1">
    <citation type="submission" date="2016-06" db="EMBL/GenBank/DDBJ databases">
        <title>Insight into the functional genes involving in sulfur oxidation in Pearl River water.</title>
        <authorList>
            <person name="Luo J."/>
            <person name="Tan X."/>
            <person name="Lin W."/>
        </authorList>
    </citation>
    <scope>NUCLEOTIDE SEQUENCE [LARGE SCALE GENOMIC DNA]</scope>
    <source>
        <strain evidence="6 7">LS2</strain>
    </source>
</reference>
<dbReference type="AlphaFoldDB" id="A0A191ZFM6"/>
<dbReference type="InterPro" id="IPR010160">
    <property type="entry name" value="CRISPR-assoc_prot_Cmr5"/>
</dbReference>
<dbReference type="EMBL" id="CP016027">
    <property type="protein sequence ID" value="ANJ66660.1"/>
    <property type="molecule type" value="Genomic_DNA"/>
</dbReference>
<dbReference type="NCBIfam" id="TIGR01881">
    <property type="entry name" value="cas_Cmr5"/>
    <property type="match status" value="1"/>
</dbReference>
<dbReference type="SUPFAM" id="SSF158568">
    <property type="entry name" value="AF1862-like"/>
    <property type="match status" value="1"/>
</dbReference>
<evidence type="ECO:0000313" key="6">
    <source>
        <dbReference type="EMBL" id="ANJ66660.1"/>
    </source>
</evidence>
<organism evidence="6 7">
    <name type="scientific">Halothiobacillus diazotrophicus</name>
    <dbReference type="NCBI Taxonomy" id="1860122"/>
    <lineage>
        <taxon>Bacteria</taxon>
        <taxon>Pseudomonadati</taxon>
        <taxon>Pseudomonadota</taxon>
        <taxon>Gammaproteobacteria</taxon>
        <taxon>Chromatiales</taxon>
        <taxon>Halothiobacillaceae</taxon>
        <taxon>Halothiobacillus</taxon>
    </lineage>
</organism>
<dbReference type="KEGG" id="haz:A9404_04050"/>
<name>A0A191ZFM6_9GAMM</name>
<keyword evidence="4" id="KW-0051">Antiviral defense</keyword>
<evidence type="ECO:0000313" key="7">
    <source>
        <dbReference type="Proteomes" id="UP000078596"/>
    </source>
</evidence>
<dbReference type="GO" id="GO:0051607">
    <property type="term" value="P:defense response to virus"/>
    <property type="evidence" value="ECO:0007669"/>
    <property type="project" value="UniProtKB-KW"/>
</dbReference>
<comment type="similarity">
    <text evidence="2">Belongs to the CRISPR system Cmr5 family.</text>
</comment>
<accession>A0A191ZFM6</accession>
<evidence type="ECO:0000256" key="3">
    <source>
        <dbReference type="ARBA" id="ARBA00022490"/>
    </source>
</evidence>
<dbReference type="OrthoDB" id="285848at2"/>
<dbReference type="Proteomes" id="UP000078596">
    <property type="component" value="Chromosome"/>
</dbReference>
<evidence type="ECO:0000256" key="2">
    <source>
        <dbReference type="ARBA" id="ARBA00006161"/>
    </source>
</evidence>